<evidence type="ECO:0000313" key="1">
    <source>
        <dbReference type="EMBL" id="BBT18308.1"/>
    </source>
</evidence>
<evidence type="ECO:0000313" key="2">
    <source>
        <dbReference type="Proteomes" id="UP000515591"/>
    </source>
</evidence>
<name>A0A6S5RRM8_9GAMM</name>
<dbReference type="Proteomes" id="UP000515591">
    <property type="component" value="Chromosome"/>
</dbReference>
<dbReference type="AlphaFoldDB" id="A0A6S5RRM8"/>
<dbReference type="EMBL" id="AP022213">
    <property type="protein sequence ID" value="BBT18308.1"/>
    <property type="molecule type" value="Genomic_DNA"/>
</dbReference>
<proteinExistence type="predicted"/>
<organism evidence="1 2">
    <name type="scientific">Metapseudomonas otitidis</name>
    <dbReference type="NCBI Taxonomy" id="319939"/>
    <lineage>
        <taxon>Bacteria</taxon>
        <taxon>Pseudomonadati</taxon>
        <taxon>Pseudomonadota</taxon>
        <taxon>Gammaproteobacteria</taxon>
        <taxon>Pseudomonadales</taxon>
        <taxon>Pseudomonadaceae</taxon>
        <taxon>Metapseudomonas</taxon>
    </lineage>
</organism>
<protein>
    <submittedName>
        <fullName evidence="1">Uncharacterized protein</fullName>
    </submittedName>
</protein>
<reference evidence="1 2" key="1">
    <citation type="submission" date="2019-12" db="EMBL/GenBank/DDBJ databases">
        <title>complete genome sequences of Pseudomonas otitidis str. WP8-S17-CRE-03 isolated from wastewater treatment plant effluent.</title>
        <authorList>
            <person name="Sekizuka T."/>
            <person name="Itokawa K."/>
            <person name="Yatsu K."/>
            <person name="Inamine Y."/>
            <person name="Kuroda M."/>
        </authorList>
    </citation>
    <scope>NUCLEOTIDE SEQUENCE [LARGE SCALE GENOMIC DNA]</scope>
    <source>
        <strain evidence="1 2">WP8-S17-CRE-03</strain>
    </source>
</reference>
<sequence length="39" mass="4664">MTDDTAAITELLHKYYDALAWANGDRLRLWSDERRLQVR</sequence>
<accession>A0A6S5RRM8</accession>
<gene>
    <name evidence="1" type="ORF">WP8S17C03_43570</name>
</gene>